<dbReference type="InterPro" id="IPR019786">
    <property type="entry name" value="Zinc_finger_PHD-type_CS"/>
</dbReference>
<feature type="compositionally biased region" description="Basic and acidic residues" evidence="10">
    <location>
        <begin position="292"/>
        <end position="301"/>
    </location>
</feature>
<evidence type="ECO:0000259" key="12">
    <source>
        <dbReference type="PROSITE" id="PS51805"/>
    </source>
</evidence>
<dbReference type="Gene3D" id="3.30.40.10">
    <property type="entry name" value="Zinc/RING finger domain, C3HC4 (zinc finger)"/>
    <property type="match status" value="2"/>
</dbReference>
<evidence type="ECO:0000256" key="5">
    <source>
        <dbReference type="ARBA" id="ARBA00022771"/>
    </source>
</evidence>
<dbReference type="InterPro" id="IPR019787">
    <property type="entry name" value="Znf_PHD-finger"/>
</dbReference>
<dbReference type="Pfam" id="PF13832">
    <property type="entry name" value="zf-HC5HC2H_2"/>
    <property type="match status" value="1"/>
</dbReference>
<organism evidence="13 14">
    <name type="scientific">Ridgeia piscesae</name>
    <name type="common">Tubeworm</name>
    <dbReference type="NCBI Taxonomy" id="27915"/>
    <lineage>
        <taxon>Eukaryota</taxon>
        <taxon>Metazoa</taxon>
        <taxon>Spiralia</taxon>
        <taxon>Lophotrochozoa</taxon>
        <taxon>Annelida</taxon>
        <taxon>Polychaeta</taxon>
        <taxon>Sedentaria</taxon>
        <taxon>Canalipalpata</taxon>
        <taxon>Sabellida</taxon>
        <taxon>Siboglinidae</taxon>
        <taxon>Ridgeia</taxon>
    </lineage>
</organism>
<feature type="compositionally biased region" description="Polar residues" evidence="10">
    <location>
        <begin position="413"/>
        <end position="425"/>
    </location>
</feature>
<accession>A0AAD9L4Q6</accession>
<dbReference type="AlphaFoldDB" id="A0AAD9L4Q6"/>
<dbReference type="InterPro" id="IPR034732">
    <property type="entry name" value="EPHD"/>
</dbReference>
<dbReference type="PROSITE" id="PS50016">
    <property type="entry name" value="ZF_PHD_2"/>
    <property type="match status" value="2"/>
</dbReference>
<dbReference type="CDD" id="cd15672">
    <property type="entry name" value="ePHD_AF10_like"/>
    <property type="match status" value="1"/>
</dbReference>
<keyword evidence="4" id="KW-0677">Repeat</keyword>
<dbReference type="EMBL" id="JAODUO010000333">
    <property type="protein sequence ID" value="KAK2182856.1"/>
    <property type="molecule type" value="Genomic_DNA"/>
</dbReference>
<feature type="compositionally biased region" description="Polar residues" evidence="10">
    <location>
        <begin position="705"/>
        <end position="714"/>
    </location>
</feature>
<dbReference type="InterPro" id="IPR049781">
    <property type="entry name" value="AF10/AF17_PHD"/>
</dbReference>
<evidence type="ECO:0000256" key="10">
    <source>
        <dbReference type="SAM" id="MobiDB-lite"/>
    </source>
</evidence>
<evidence type="ECO:0000313" key="13">
    <source>
        <dbReference type="EMBL" id="KAK2182856.1"/>
    </source>
</evidence>
<feature type="compositionally biased region" description="Basic and acidic residues" evidence="10">
    <location>
        <begin position="221"/>
        <end position="232"/>
    </location>
</feature>
<feature type="compositionally biased region" description="Low complexity" evidence="10">
    <location>
        <begin position="371"/>
        <end position="389"/>
    </location>
</feature>
<evidence type="ECO:0000256" key="3">
    <source>
        <dbReference type="ARBA" id="ARBA00022723"/>
    </source>
</evidence>
<feature type="region of interest" description="Disordered" evidence="10">
    <location>
        <begin position="202"/>
        <end position="271"/>
    </location>
</feature>
<sequence length="854" mass="90527">MMREMVGGCCVCSDERGWADNPLVYCDGHGCNVAVHQACYGIIAVPTGPWFCRKCESQERAARVRCELCPQKEGALKKTDTQGWCHVLCALYIPEAWFGNVQTMEPIVLKGVPAERFNKLCYICEENGRVGKATTGACMQCNKSGCKQYFHVTCAQSQGLLCEESGSYMDNVRYCGYCKYHYKKLKKDSHLKVIPAFKSVVSEVGSTPESSPEKGPSLQSRLEHQKVRERPAKGAASNSSPSASATTSVSSPSDIIDATAPNSNGGSASTGKFTTANFVETTITPSPASFKQGHDKSDKPDNSGSDTDCSRSESPDSSGSSSSSDSDSEGEASHPATKSKTKSDTKETSSVKSASAGGQANADSKKPAKNGATSVAVSSGAATTTAGGVIITPPAPPSYSYCFENFLQRNYSGTQAPQSAAEKSTTPPPADETEGKQRNINKTTEKGEKKKAKKSKSLPSQTMVNGRGKGAKEVSALDLSAQSPPPAGATGPAKKATTAPAKRKRAASRSESGKSAAKASKLTTPTATARQTSAKKAAPIKDSKLGSLSSNPFATVSTASNTTTTGANPAATRVFPDSVVARTGPSFLTACSHQLPSSMEQLLERHWEQGNQFLIEQGQHFDLASLLDCLQQLRQENMRLEENINTLSSRRDQLLAVNARLAHTPSPANPPIGPAGNPLSSLTRGLGMHSRSPRVNSMMGHDDTNSTQDLSQPWSPMLGQSPLQNSPGSQTSRSSSLHHTPEKHTPVTKPTSHTPPKLVPPTGSPGRVPVADHKWLVQNLPGMRGQTFPRIDQPSMYQMLQQHRSLPYSPSATSAGIAVTTGMSSVAKTTAYAMLSQSMAMAAGKNDTQSKEKT</sequence>
<feature type="compositionally biased region" description="Low complexity" evidence="10">
    <location>
        <begin position="315"/>
        <end position="325"/>
    </location>
</feature>
<reference evidence="13" key="1">
    <citation type="journal article" date="2023" name="Mol. Biol. Evol.">
        <title>Third-Generation Sequencing Reveals the Adaptive Role of the Epigenome in Three Deep-Sea Polychaetes.</title>
        <authorList>
            <person name="Perez M."/>
            <person name="Aroh O."/>
            <person name="Sun Y."/>
            <person name="Lan Y."/>
            <person name="Juniper S.K."/>
            <person name="Young C.R."/>
            <person name="Angers B."/>
            <person name="Qian P.Y."/>
        </authorList>
    </citation>
    <scope>NUCLEOTIDE SEQUENCE</scope>
    <source>
        <strain evidence="13">R07B-5</strain>
    </source>
</reference>
<dbReference type="PANTHER" id="PTHR13793">
    <property type="entry name" value="PHD FINGER PROTEINS"/>
    <property type="match status" value="1"/>
</dbReference>
<dbReference type="PROSITE" id="PS51805">
    <property type="entry name" value="EPHD"/>
    <property type="match status" value="1"/>
</dbReference>
<feature type="region of interest" description="Disordered" evidence="10">
    <location>
        <begin position="663"/>
        <end position="769"/>
    </location>
</feature>
<dbReference type="FunFam" id="3.30.40.10:FF:000053">
    <property type="entry name" value="protein AF-10 isoform X2"/>
    <property type="match status" value="1"/>
</dbReference>
<keyword evidence="7" id="KW-0539">Nucleus</keyword>
<gene>
    <name evidence="13" type="ORF">NP493_333g02104</name>
</gene>
<evidence type="ECO:0000313" key="14">
    <source>
        <dbReference type="Proteomes" id="UP001209878"/>
    </source>
</evidence>
<dbReference type="GO" id="GO:0006357">
    <property type="term" value="P:regulation of transcription by RNA polymerase II"/>
    <property type="evidence" value="ECO:0007669"/>
    <property type="project" value="TreeGrafter"/>
</dbReference>
<feature type="compositionally biased region" description="Low complexity" evidence="10">
    <location>
        <begin position="235"/>
        <end position="253"/>
    </location>
</feature>
<dbReference type="CDD" id="cd20901">
    <property type="entry name" value="CC_AF10"/>
    <property type="match status" value="1"/>
</dbReference>
<name>A0AAD9L4Q6_RIDPI</name>
<keyword evidence="9" id="KW-0175">Coiled coil</keyword>
<dbReference type="SMART" id="SM00249">
    <property type="entry name" value="PHD"/>
    <property type="match status" value="2"/>
</dbReference>
<dbReference type="PANTHER" id="PTHR13793:SF164">
    <property type="entry name" value="ALHAMBRA, ISOFORM P"/>
    <property type="match status" value="1"/>
</dbReference>
<dbReference type="InterPro" id="IPR049773">
    <property type="entry name" value="AF10-like_CC"/>
</dbReference>
<evidence type="ECO:0000256" key="1">
    <source>
        <dbReference type="ARBA" id="ARBA00004123"/>
    </source>
</evidence>
<evidence type="ECO:0008006" key="15">
    <source>
        <dbReference type="Google" id="ProtNLM"/>
    </source>
</evidence>
<dbReference type="FunFam" id="3.30.40.10:FF:000042">
    <property type="entry name" value="protein AF-10 isoform X1"/>
    <property type="match status" value="1"/>
</dbReference>
<protein>
    <recommendedName>
        <fullName evidence="15">Protein AF-10</fullName>
    </recommendedName>
</protein>
<dbReference type="SUPFAM" id="SSF57903">
    <property type="entry name" value="FYVE/PHD zinc finger"/>
    <property type="match status" value="1"/>
</dbReference>
<evidence type="ECO:0000256" key="2">
    <source>
        <dbReference type="ARBA" id="ARBA00022553"/>
    </source>
</evidence>
<feature type="compositionally biased region" description="Low complexity" evidence="10">
    <location>
        <begin position="488"/>
        <end position="500"/>
    </location>
</feature>
<comment type="subcellular location">
    <subcellularLocation>
        <location evidence="1">Nucleus</location>
    </subcellularLocation>
</comment>
<dbReference type="InterPro" id="IPR050701">
    <property type="entry name" value="Histone_Mod_Regulator"/>
</dbReference>
<comment type="caution">
    <text evidence="13">The sequence shown here is derived from an EMBL/GenBank/DDBJ whole genome shotgun (WGS) entry which is preliminary data.</text>
</comment>
<feature type="region of interest" description="Disordered" evidence="10">
    <location>
        <begin position="413"/>
        <end position="569"/>
    </location>
</feature>
<feature type="domain" description="PHD-type" evidence="11">
    <location>
        <begin position="118"/>
        <end position="181"/>
    </location>
</feature>
<evidence type="ECO:0000259" key="11">
    <source>
        <dbReference type="PROSITE" id="PS50016"/>
    </source>
</evidence>
<dbReference type="CDD" id="cd15574">
    <property type="entry name" value="PHD_AF10_AF17"/>
    <property type="match status" value="1"/>
</dbReference>
<evidence type="ECO:0000256" key="9">
    <source>
        <dbReference type="SAM" id="Coils"/>
    </source>
</evidence>
<evidence type="ECO:0000256" key="6">
    <source>
        <dbReference type="ARBA" id="ARBA00022833"/>
    </source>
</evidence>
<feature type="compositionally biased region" description="Low complexity" evidence="10">
    <location>
        <begin position="509"/>
        <end position="529"/>
    </location>
</feature>
<dbReference type="GO" id="GO:0031491">
    <property type="term" value="F:nucleosome binding"/>
    <property type="evidence" value="ECO:0007669"/>
    <property type="project" value="UniProtKB-ARBA"/>
</dbReference>
<feature type="coiled-coil region" evidence="9">
    <location>
        <begin position="623"/>
        <end position="657"/>
    </location>
</feature>
<dbReference type="InterPro" id="IPR013083">
    <property type="entry name" value="Znf_RING/FYVE/PHD"/>
</dbReference>
<dbReference type="GO" id="GO:0042393">
    <property type="term" value="F:histone binding"/>
    <property type="evidence" value="ECO:0007669"/>
    <property type="project" value="TreeGrafter"/>
</dbReference>
<feature type="compositionally biased region" description="Low complexity" evidence="10">
    <location>
        <begin position="554"/>
        <end position="569"/>
    </location>
</feature>
<evidence type="ECO:0000256" key="8">
    <source>
        <dbReference type="PROSITE-ProRule" id="PRU00146"/>
    </source>
</evidence>
<feature type="compositionally biased region" description="Polar residues" evidence="10">
    <location>
        <begin position="721"/>
        <end position="738"/>
    </location>
</feature>
<feature type="compositionally biased region" description="Basic and acidic residues" evidence="10">
    <location>
        <begin position="433"/>
        <end position="448"/>
    </location>
</feature>
<dbReference type="Pfam" id="PF13831">
    <property type="entry name" value="PHD_2"/>
    <property type="match status" value="1"/>
</dbReference>
<dbReference type="PROSITE" id="PS01359">
    <property type="entry name" value="ZF_PHD_1"/>
    <property type="match status" value="1"/>
</dbReference>
<keyword evidence="14" id="KW-1185">Reference proteome</keyword>
<dbReference type="GO" id="GO:0008270">
    <property type="term" value="F:zinc ion binding"/>
    <property type="evidence" value="ECO:0007669"/>
    <property type="project" value="UniProtKB-KW"/>
</dbReference>
<keyword evidence="3" id="KW-0479">Metal-binding</keyword>
<feature type="region of interest" description="Disordered" evidence="10">
    <location>
        <begin position="285"/>
        <end position="401"/>
    </location>
</feature>
<feature type="domain" description="PHD-type" evidence="12">
    <location>
        <begin position="63"/>
        <end position="182"/>
    </location>
</feature>
<evidence type="ECO:0000256" key="7">
    <source>
        <dbReference type="ARBA" id="ARBA00023242"/>
    </source>
</evidence>
<evidence type="ECO:0000256" key="4">
    <source>
        <dbReference type="ARBA" id="ARBA00022737"/>
    </source>
</evidence>
<keyword evidence="5 8" id="KW-0863">Zinc-finger</keyword>
<keyword evidence="6" id="KW-0862">Zinc</keyword>
<dbReference type="InterPro" id="IPR011011">
    <property type="entry name" value="Znf_FYVE_PHD"/>
</dbReference>
<dbReference type="InterPro" id="IPR001965">
    <property type="entry name" value="Znf_PHD"/>
</dbReference>
<feature type="compositionally biased region" description="Polar residues" evidence="10">
    <location>
        <begin position="260"/>
        <end position="271"/>
    </location>
</feature>
<proteinExistence type="predicted"/>
<feature type="domain" description="PHD-type" evidence="11">
    <location>
        <begin position="6"/>
        <end position="58"/>
    </location>
</feature>
<keyword evidence="2" id="KW-0597">Phosphoprotein</keyword>
<dbReference type="Proteomes" id="UP001209878">
    <property type="component" value="Unassembled WGS sequence"/>
</dbReference>
<dbReference type="GO" id="GO:0005634">
    <property type="term" value="C:nucleus"/>
    <property type="evidence" value="ECO:0007669"/>
    <property type="project" value="UniProtKB-SubCell"/>
</dbReference>